<comment type="caution">
    <text evidence="1">The sequence shown here is derived from an EMBL/GenBank/DDBJ whole genome shotgun (WGS) entry which is preliminary data.</text>
</comment>
<dbReference type="Proteomes" id="UP001295684">
    <property type="component" value="Unassembled WGS sequence"/>
</dbReference>
<keyword evidence="2" id="KW-1185">Reference proteome</keyword>
<dbReference type="EMBL" id="CAMPGE010011675">
    <property type="protein sequence ID" value="CAI2370492.1"/>
    <property type="molecule type" value="Genomic_DNA"/>
</dbReference>
<protein>
    <submittedName>
        <fullName evidence="1">Uncharacterized protein</fullName>
    </submittedName>
</protein>
<sequence>MEETQTLSQRITEVRSQEKLIHSISKELDSIRWTDFYFVVYSTEPNQPTFHSLYGGDSEGEEFNICCDKYRDGKVAQKCRSLKLFDIGDFNMKNIEKSIKHFHTFLNSSFPDSVHNLNVYCMHVIKLIKFDIFKSVIKCSSKICTSACFDQFSFGKSQFKRLIAAFRHVHKLTFRRCNLSIPNPLDLSTALRNTKMEKLSFYLSGSLNCSNWEANPNDFKHLVHGLGTSEDLAQTLRVIDFRNCGLERGYVKELLTQSGLGSKTFLV</sequence>
<name>A0AAD1UP93_EUPCR</name>
<evidence type="ECO:0000313" key="2">
    <source>
        <dbReference type="Proteomes" id="UP001295684"/>
    </source>
</evidence>
<dbReference type="Gene3D" id="3.80.10.10">
    <property type="entry name" value="Ribonuclease Inhibitor"/>
    <property type="match status" value="1"/>
</dbReference>
<gene>
    <name evidence="1" type="ORF">ECRASSUSDP1_LOCUS11805</name>
</gene>
<dbReference type="AlphaFoldDB" id="A0AAD1UP93"/>
<organism evidence="1 2">
    <name type="scientific">Euplotes crassus</name>
    <dbReference type="NCBI Taxonomy" id="5936"/>
    <lineage>
        <taxon>Eukaryota</taxon>
        <taxon>Sar</taxon>
        <taxon>Alveolata</taxon>
        <taxon>Ciliophora</taxon>
        <taxon>Intramacronucleata</taxon>
        <taxon>Spirotrichea</taxon>
        <taxon>Hypotrichia</taxon>
        <taxon>Euplotida</taxon>
        <taxon>Euplotidae</taxon>
        <taxon>Moneuplotes</taxon>
    </lineage>
</organism>
<proteinExistence type="predicted"/>
<accession>A0AAD1UP93</accession>
<dbReference type="InterPro" id="IPR032675">
    <property type="entry name" value="LRR_dom_sf"/>
</dbReference>
<reference evidence="1" key="1">
    <citation type="submission" date="2023-07" db="EMBL/GenBank/DDBJ databases">
        <authorList>
            <consortium name="AG Swart"/>
            <person name="Singh M."/>
            <person name="Singh A."/>
            <person name="Seah K."/>
            <person name="Emmerich C."/>
        </authorList>
    </citation>
    <scope>NUCLEOTIDE SEQUENCE</scope>
    <source>
        <strain evidence="1">DP1</strain>
    </source>
</reference>
<evidence type="ECO:0000313" key="1">
    <source>
        <dbReference type="EMBL" id="CAI2370492.1"/>
    </source>
</evidence>